<dbReference type="PANTHER" id="PTHR12442">
    <property type="entry name" value="DYNEIN INTERMEDIATE CHAIN"/>
    <property type="match status" value="1"/>
</dbReference>
<dbReference type="Gene3D" id="2.130.10.10">
    <property type="entry name" value="YVTN repeat-like/Quinoprotein amine dehydrogenase"/>
    <property type="match status" value="2"/>
</dbReference>
<evidence type="ECO:0000256" key="2">
    <source>
        <dbReference type="ARBA" id="ARBA00022490"/>
    </source>
</evidence>
<dbReference type="PROSITE" id="PS50082">
    <property type="entry name" value="WD_REPEATS_2"/>
    <property type="match status" value="1"/>
</dbReference>
<dbReference type="InterPro" id="IPR015943">
    <property type="entry name" value="WD40/YVTN_repeat-like_dom_sf"/>
</dbReference>
<sequence>CIWDVRDRIGPSILSKKNHKGHVNCLQWSYKCNHEILSGSSNGEVCLWDFRKMDDSVCRIQIGLADVDEKETKSADDDLSEDSQSENAITSLEFDKLNSKLIRIGTGNGRVIFANKNEIEEEIKCHESSISSVTQNWASYKCILTIDSSDVKIWGENMKGDPIFSMSSIDKEFCCGMWSLTRYSRFFIGKKDGTIQLWDLTFDHNEPYFSL</sequence>
<dbReference type="InterPro" id="IPR001680">
    <property type="entry name" value="WD40_rpt"/>
</dbReference>
<name>A0A9Q0N965_9DIPT</name>
<proteinExistence type="predicted"/>
<evidence type="ECO:0000256" key="4">
    <source>
        <dbReference type="ARBA" id="ARBA00022737"/>
    </source>
</evidence>
<organism evidence="6 7">
    <name type="scientific">Pseudolycoriella hygida</name>
    <dbReference type="NCBI Taxonomy" id="35572"/>
    <lineage>
        <taxon>Eukaryota</taxon>
        <taxon>Metazoa</taxon>
        <taxon>Ecdysozoa</taxon>
        <taxon>Arthropoda</taxon>
        <taxon>Hexapoda</taxon>
        <taxon>Insecta</taxon>
        <taxon>Pterygota</taxon>
        <taxon>Neoptera</taxon>
        <taxon>Endopterygota</taxon>
        <taxon>Diptera</taxon>
        <taxon>Nematocera</taxon>
        <taxon>Sciaroidea</taxon>
        <taxon>Sciaridae</taxon>
        <taxon>Pseudolycoriella</taxon>
    </lineage>
</organism>
<keyword evidence="3 5" id="KW-0853">WD repeat</keyword>
<dbReference type="OrthoDB" id="1930760at2759"/>
<dbReference type="AlphaFoldDB" id="A0A9Q0N965"/>
<accession>A0A9Q0N965</accession>
<protein>
    <submittedName>
        <fullName evidence="6">Dynein axonemal intermediate chain 2</fullName>
    </submittedName>
</protein>
<keyword evidence="7" id="KW-1185">Reference proteome</keyword>
<feature type="non-terminal residue" evidence="6">
    <location>
        <position position="1"/>
    </location>
</feature>
<dbReference type="EMBL" id="WJQU01000001">
    <property type="protein sequence ID" value="KAJ6645959.1"/>
    <property type="molecule type" value="Genomic_DNA"/>
</dbReference>
<feature type="repeat" description="WD" evidence="5">
    <location>
        <begin position="16"/>
        <end position="51"/>
    </location>
</feature>
<dbReference type="GO" id="GO:0007018">
    <property type="term" value="P:microtubule-based movement"/>
    <property type="evidence" value="ECO:0007669"/>
    <property type="project" value="TreeGrafter"/>
</dbReference>
<evidence type="ECO:0000313" key="6">
    <source>
        <dbReference type="EMBL" id="KAJ6645959.1"/>
    </source>
</evidence>
<dbReference type="InterPro" id="IPR036322">
    <property type="entry name" value="WD40_repeat_dom_sf"/>
</dbReference>
<comment type="subcellular location">
    <subcellularLocation>
        <location evidence="1">Cytoplasm</location>
    </subcellularLocation>
</comment>
<dbReference type="SUPFAM" id="SSF50978">
    <property type="entry name" value="WD40 repeat-like"/>
    <property type="match status" value="1"/>
</dbReference>
<dbReference type="GO" id="GO:0045504">
    <property type="term" value="F:dynein heavy chain binding"/>
    <property type="evidence" value="ECO:0007669"/>
    <property type="project" value="TreeGrafter"/>
</dbReference>
<dbReference type="InterPro" id="IPR019775">
    <property type="entry name" value="WD40_repeat_CS"/>
</dbReference>
<evidence type="ECO:0000256" key="1">
    <source>
        <dbReference type="ARBA" id="ARBA00004496"/>
    </source>
</evidence>
<feature type="non-terminal residue" evidence="6">
    <location>
        <position position="211"/>
    </location>
</feature>
<gene>
    <name evidence="6" type="primary">Dnai2</name>
    <name evidence="6" type="ORF">Bhyg_01168</name>
</gene>
<dbReference type="GO" id="GO:0005737">
    <property type="term" value="C:cytoplasm"/>
    <property type="evidence" value="ECO:0007669"/>
    <property type="project" value="UniProtKB-SubCell"/>
</dbReference>
<dbReference type="GO" id="GO:0045503">
    <property type="term" value="F:dynein light chain binding"/>
    <property type="evidence" value="ECO:0007669"/>
    <property type="project" value="TreeGrafter"/>
</dbReference>
<keyword evidence="4" id="KW-0677">Repeat</keyword>
<reference evidence="6" key="1">
    <citation type="submission" date="2022-07" db="EMBL/GenBank/DDBJ databases">
        <authorList>
            <person name="Trinca V."/>
            <person name="Uliana J.V.C."/>
            <person name="Torres T.T."/>
            <person name="Ward R.J."/>
            <person name="Monesi N."/>
        </authorList>
    </citation>
    <scope>NUCLEOTIDE SEQUENCE</scope>
    <source>
        <strain evidence="6">HSMRA1968</strain>
        <tissue evidence="6">Whole embryos</tissue>
    </source>
</reference>
<dbReference type="SMART" id="SM00320">
    <property type="entry name" value="WD40"/>
    <property type="match status" value="3"/>
</dbReference>
<evidence type="ECO:0000256" key="3">
    <source>
        <dbReference type="ARBA" id="ARBA00022574"/>
    </source>
</evidence>
<evidence type="ECO:0000313" key="7">
    <source>
        <dbReference type="Proteomes" id="UP001151699"/>
    </source>
</evidence>
<dbReference type="Pfam" id="PF00400">
    <property type="entry name" value="WD40"/>
    <property type="match status" value="1"/>
</dbReference>
<comment type="caution">
    <text evidence="6">The sequence shown here is derived from an EMBL/GenBank/DDBJ whole genome shotgun (WGS) entry which is preliminary data.</text>
</comment>
<keyword evidence="2" id="KW-0963">Cytoplasm</keyword>
<dbReference type="Proteomes" id="UP001151699">
    <property type="component" value="Chromosome A"/>
</dbReference>
<evidence type="ECO:0000256" key="5">
    <source>
        <dbReference type="PROSITE-ProRule" id="PRU00221"/>
    </source>
</evidence>
<dbReference type="InterPro" id="IPR050687">
    <property type="entry name" value="Dynein_IC"/>
</dbReference>
<dbReference type="PROSITE" id="PS00678">
    <property type="entry name" value="WD_REPEATS_1"/>
    <property type="match status" value="1"/>
</dbReference>